<sequence length="96" mass="10480">MAVLVPPFLAAICRERGIELDGLSDAELEASLPQIYRVVAEQAVQTKQLIAKSALEVREVMAYCPNPGIERDDGEARHNSQVSTGPNSSLNSLFPW</sequence>
<dbReference type="HOGENOM" id="CLU_2357289_0_0_0"/>
<evidence type="ECO:0000313" key="2">
    <source>
        <dbReference type="EMBL" id="ADB15146.1"/>
    </source>
</evidence>
<name>D2R3B5_PIRSD</name>
<dbReference type="STRING" id="530564.Psta_0458"/>
<feature type="region of interest" description="Disordered" evidence="1">
    <location>
        <begin position="68"/>
        <end position="96"/>
    </location>
</feature>
<dbReference type="AlphaFoldDB" id="D2R3B5"/>
<protein>
    <submittedName>
        <fullName evidence="2">Uncharacterized protein</fullName>
    </submittedName>
</protein>
<reference evidence="2 3" key="1">
    <citation type="journal article" date="2009" name="Stand. Genomic Sci.">
        <title>Complete genome sequence of Pirellula staleyi type strain (ATCC 27377).</title>
        <authorList>
            <person name="Clum A."/>
            <person name="Tindall B.J."/>
            <person name="Sikorski J."/>
            <person name="Ivanova N."/>
            <person name="Mavrommatis K."/>
            <person name="Lucas S."/>
            <person name="Glavina del Rio T."/>
            <person name="Nolan M."/>
            <person name="Chen F."/>
            <person name="Tice H."/>
            <person name="Pitluck S."/>
            <person name="Cheng J.F."/>
            <person name="Chertkov O."/>
            <person name="Brettin T."/>
            <person name="Han C."/>
            <person name="Detter J.C."/>
            <person name="Kuske C."/>
            <person name="Bruce D."/>
            <person name="Goodwin L."/>
            <person name="Ovchinikova G."/>
            <person name="Pati A."/>
            <person name="Mikhailova N."/>
            <person name="Chen A."/>
            <person name="Palaniappan K."/>
            <person name="Land M."/>
            <person name="Hauser L."/>
            <person name="Chang Y.J."/>
            <person name="Jeffries C.D."/>
            <person name="Chain P."/>
            <person name="Rohde M."/>
            <person name="Goker M."/>
            <person name="Bristow J."/>
            <person name="Eisen J.A."/>
            <person name="Markowitz V."/>
            <person name="Hugenholtz P."/>
            <person name="Kyrpides N.C."/>
            <person name="Klenk H.P."/>
            <person name="Lapidus A."/>
        </authorList>
    </citation>
    <scope>NUCLEOTIDE SEQUENCE [LARGE SCALE GENOMIC DNA]</scope>
    <source>
        <strain evidence="3">ATCC 27377 / DSM 6068 / ICPB 4128</strain>
    </source>
</reference>
<feature type="compositionally biased region" description="Basic and acidic residues" evidence="1">
    <location>
        <begin position="69"/>
        <end position="78"/>
    </location>
</feature>
<feature type="compositionally biased region" description="Polar residues" evidence="1">
    <location>
        <begin position="79"/>
        <end position="96"/>
    </location>
</feature>
<evidence type="ECO:0000256" key="1">
    <source>
        <dbReference type="SAM" id="MobiDB-lite"/>
    </source>
</evidence>
<keyword evidence="3" id="KW-1185">Reference proteome</keyword>
<accession>D2R3B5</accession>
<proteinExistence type="predicted"/>
<dbReference type="EMBL" id="CP001848">
    <property type="protein sequence ID" value="ADB15146.1"/>
    <property type="molecule type" value="Genomic_DNA"/>
</dbReference>
<dbReference type="Proteomes" id="UP000001887">
    <property type="component" value="Chromosome"/>
</dbReference>
<evidence type="ECO:0000313" key="3">
    <source>
        <dbReference type="Proteomes" id="UP000001887"/>
    </source>
</evidence>
<organism evidence="2 3">
    <name type="scientific">Pirellula staleyi (strain ATCC 27377 / DSM 6068 / ICPB 4128)</name>
    <name type="common">Pirella staleyi</name>
    <dbReference type="NCBI Taxonomy" id="530564"/>
    <lineage>
        <taxon>Bacteria</taxon>
        <taxon>Pseudomonadati</taxon>
        <taxon>Planctomycetota</taxon>
        <taxon>Planctomycetia</taxon>
        <taxon>Pirellulales</taxon>
        <taxon>Pirellulaceae</taxon>
        <taxon>Pirellula</taxon>
    </lineage>
</organism>
<gene>
    <name evidence="2" type="ordered locus">Psta_0458</name>
</gene>
<dbReference type="KEGG" id="psl:Psta_0458"/>